<accession>A0A330MBH9</accession>
<reference evidence="2" key="1">
    <citation type="submission" date="2018-06" db="EMBL/GenBank/DDBJ databases">
        <authorList>
            <person name="Cea G.-C."/>
            <person name="William W."/>
        </authorList>
    </citation>
    <scope>NUCLEOTIDE SEQUENCE [LARGE SCALE GENOMIC DNA]</scope>
    <source>
        <strain evidence="2">DB21MT-2</strain>
    </source>
</reference>
<dbReference type="KEGG" id="sbk:SHEWBE_3194"/>
<dbReference type="AlphaFoldDB" id="A0A330MBH9"/>
<evidence type="ECO:0000313" key="1">
    <source>
        <dbReference type="EMBL" id="SQH77157.1"/>
    </source>
</evidence>
<protein>
    <submittedName>
        <fullName evidence="1">Uncharacterized protein</fullName>
    </submittedName>
</protein>
<sequence>MARLANDQDWPRWLEDSDFKARRAEDGR</sequence>
<gene>
    <name evidence="1" type="ORF">SHEWBE_3194</name>
</gene>
<dbReference type="EMBL" id="LS483452">
    <property type="protein sequence ID" value="SQH77157.1"/>
    <property type="molecule type" value="Genomic_DNA"/>
</dbReference>
<dbReference type="Proteomes" id="UP000250123">
    <property type="component" value="Chromosome SHEWBE"/>
</dbReference>
<evidence type="ECO:0000313" key="2">
    <source>
        <dbReference type="Proteomes" id="UP000250123"/>
    </source>
</evidence>
<organism evidence="1 2">
    <name type="scientific">Shewanella benthica</name>
    <dbReference type="NCBI Taxonomy" id="43661"/>
    <lineage>
        <taxon>Bacteria</taxon>
        <taxon>Pseudomonadati</taxon>
        <taxon>Pseudomonadota</taxon>
        <taxon>Gammaproteobacteria</taxon>
        <taxon>Alteromonadales</taxon>
        <taxon>Shewanellaceae</taxon>
        <taxon>Shewanella</taxon>
    </lineage>
</organism>
<proteinExistence type="predicted"/>
<name>A0A330MBH9_9GAMM</name>